<dbReference type="GO" id="GO:0008270">
    <property type="term" value="F:zinc ion binding"/>
    <property type="evidence" value="ECO:0007669"/>
    <property type="project" value="UniProtKB-KW"/>
</dbReference>
<dbReference type="Pfam" id="PF23320">
    <property type="entry name" value="Zn_SUZ12"/>
    <property type="match status" value="1"/>
</dbReference>
<evidence type="ECO:0000259" key="10">
    <source>
        <dbReference type="Pfam" id="PF23320"/>
    </source>
</evidence>
<evidence type="ECO:0000256" key="2">
    <source>
        <dbReference type="ARBA" id="ARBA00022723"/>
    </source>
</evidence>
<dbReference type="EMBL" id="GDHC01004821">
    <property type="protein sequence ID" value="JAQ13808.1"/>
    <property type="molecule type" value="Transcribed_RNA"/>
</dbReference>
<feature type="compositionally biased region" description="Basic and acidic residues" evidence="8">
    <location>
        <begin position="324"/>
        <end position="335"/>
    </location>
</feature>
<dbReference type="GO" id="GO:0035098">
    <property type="term" value="C:ESC/E(Z) complex"/>
    <property type="evidence" value="ECO:0007669"/>
    <property type="project" value="TreeGrafter"/>
</dbReference>
<evidence type="ECO:0000256" key="6">
    <source>
        <dbReference type="ARBA" id="ARBA00023015"/>
    </source>
</evidence>
<evidence type="ECO:0000256" key="4">
    <source>
        <dbReference type="ARBA" id="ARBA00022833"/>
    </source>
</evidence>
<dbReference type="GO" id="GO:0006325">
    <property type="term" value="P:chromatin organization"/>
    <property type="evidence" value="ECO:0007669"/>
    <property type="project" value="UniProtKB-KW"/>
</dbReference>
<dbReference type="GO" id="GO:0031490">
    <property type="term" value="F:chromatin DNA binding"/>
    <property type="evidence" value="ECO:0007669"/>
    <property type="project" value="TreeGrafter"/>
</dbReference>
<evidence type="ECO:0000256" key="1">
    <source>
        <dbReference type="ARBA" id="ARBA00007416"/>
    </source>
</evidence>
<proteinExistence type="inferred from homology"/>
<protein>
    <submittedName>
        <fullName evidence="11">Polycomb protein Su(Z)12</fullName>
    </submittedName>
</protein>
<feature type="non-terminal residue" evidence="11">
    <location>
        <position position="1"/>
    </location>
</feature>
<dbReference type="CDD" id="cd21551">
    <property type="entry name" value="VEFS-box_SUZ12"/>
    <property type="match status" value="1"/>
</dbReference>
<dbReference type="EMBL" id="GDHC01010623">
    <property type="protein sequence ID" value="JAQ08006.1"/>
    <property type="molecule type" value="Transcribed_RNA"/>
</dbReference>
<dbReference type="GO" id="GO:0016586">
    <property type="term" value="C:RSC-type complex"/>
    <property type="evidence" value="ECO:0007669"/>
    <property type="project" value="TreeGrafter"/>
</dbReference>
<comment type="similarity">
    <text evidence="1">Belongs to the VEFS (VRN2-EMF2-FIS2-SU(Z)12) family.</text>
</comment>
<organism evidence="11">
    <name type="scientific">Lygus hesperus</name>
    <name type="common">Western plant bug</name>
    <dbReference type="NCBI Taxonomy" id="30085"/>
    <lineage>
        <taxon>Eukaryota</taxon>
        <taxon>Metazoa</taxon>
        <taxon>Ecdysozoa</taxon>
        <taxon>Arthropoda</taxon>
        <taxon>Hexapoda</taxon>
        <taxon>Insecta</taxon>
        <taxon>Pterygota</taxon>
        <taxon>Neoptera</taxon>
        <taxon>Paraneoptera</taxon>
        <taxon>Hemiptera</taxon>
        <taxon>Heteroptera</taxon>
        <taxon>Panheteroptera</taxon>
        <taxon>Cimicomorpha</taxon>
        <taxon>Miridae</taxon>
        <taxon>Mirini</taxon>
        <taxon>Lygus</taxon>
    </lineage>
</organism>
<keyword evidence="7" id="KW-0804">Transcription</keyword>
<keyword evidence="2" id="KW-0479">Metal-binding</keyword>
<evidence type="ECO:0000256" key="7">
    <source>
        <dbReference type="ARBA" id="ARBA00023163"/>
    </source>
</evidence>
<evidence type="ECO:0000256" key="5">
    <source>
        <dbReference type="ARBA" id="ARBA00022853"/>
    </source>
</evidence>
<evidence type="ECO:0000256" key="8">
    <source>
        <dbReference type="SAM" id="MobiDB-lite"/>
    </source>
</evidence>
<evidence type="ECO:0000313" key="12">
    <source>
        <dbReference type="EMBL" id="JAQ13808.1"/>
    </source>
</evidence>
<dbReference type="InterPro" id="IPR057540">
    <property type="entry name" value="Znf_SUZ12"/>
</dbReference>
<reference evidence="11" key="1">
    <citation type="journal article" date="2016" name="Gigascience">
        <title>De novo construction of an expanded transcriptome assembly for the western tarnished plant bug, Lygus hesperus.</title>
        <authorList>
            <person name="Tassone E.E."/>
            <person name="Geib S.M."/>
            <person name="Hall B."/>
            <person name="Fabrick J.A."/>
            <person name="Brent C.S."/>
            <person name="Hull J.J."/>
        </authorList>
    </citation>
    <scope>NUCLEOTIDE SEQUENCE</scope>
</reference>
<sequence length="382" mass="44269">QFSYNNSKSHQHTEASNDLICPWCWLNCITVFSLLWHLKLCHPRFNFHFTQVNKGMKIEVSLNENYDGSYSGCPTNPPRPGRPVKRTSLTHVMVCHPKRTKMKSLSELTDLEENDHENHRPYITGHNRLYHHATTCLPINPKEMDIDSEDEMDPRWLKQKTMMMIDEFTDVNEGEKELMKMWNLHVMKHGSVFVGDCQVPLACFMFLEEKGEELLRKNLYRNFVMHMCLLFDYGLVSPVTVFHVMEKLQDLIQNNPDINKQLQESWQLQKAHWNAVDQKPVVDLSESVKSPGIGGNVGDSGQRRKPNSEKKLTPKKSNSSINGVDKRMRQPDARRRLSLPSKPELRRKVLKESTGSAPAPFRRRSVNIDPPATKKKPETERN</sequence>
<keyword evidence="6" id="KW-0805">Transcription regulation</keyword>
<dbReference type="AlphaFoldDB" id="A0A146LMH8"/>
<feature type="domain" description="Polycomb protein VEFS-Box" evidence="9">
    <location>
        <begin position="119"/>
        <end position="240"/>
    </location>
</feature>
<evidence type="ECO:0000313" key="11">
    <source>
        <dbReference type="EMBL" id="JAQ08006.1"/>
    </source>
</evidence>
<name>A0A146LMH8_LYGHE</name>
<evidence type="ECO:0000256" key="3">
    <source>
        <dbReference type="ARBA" id="ARBA00022771"/>
    </source>
</evidence>
<accession>A0A146LMH8</accession>
<keyword evidence="5" id="KW-0156">Chromatin regulator</keyword>
<keyword evidence="3" id="KW-0863">Zinc-finger</keyword>
<keyword evidence="4" id="KW-0862">Zinc</keyword>
<feature type="region of interest" description="Disordered" evidence="8">
    <location>
        <begin position="285"/>
        <end position="382"/>
    </location>
</feature>
<dbReference type="Pfam" id="PF09733">
    <property type="entry name" value="VEFS-Box"/>
    <property type="match status" value="1"/>
</dbReference>
<dbReference type="PANTHER" id="PTHR22597:SF0">
    <property type="entry name" value="POLYCOMB PROTEIN SUZ12"/>
    <property type="match status" value="1"/>
</dbReference>
<feature type="domain" description="Polycomb protein SUZ12-like zinc finger" evidence="10">
    <location>
        <begin position="1"/>
        <end position="64"/>
    </location>
</feature>
<dbReference type="InterPro" id="IPR019135">
    <property type="entry name" value="Polycomb_protein_VEFS-Box"/>
</dbReference>
<dbReference type="PANTHER" id="PTHR22597">
    <property type="entry name" value="POLYCOMB GROUP PROTEIN"/>
    <property type="match status" value="1"/>
</dbReference>
<gene>
    <name evidence="11" type="primary">Su(z)12_0</name>
    <name evidence="12" type="synonym">Su(z)12_1</name>
    <name evidence="11" type="ORF">g.82441</name>
    <name evidence="12" type="ORF">g.82443</name>
</gene>
<evidence type="ECO:0000259" key="9">
    <source>
        <dbReference type="Pfam" id="PF09733"/>
    </source>
</evidence>